<dbReference type="OrthoDB" id="661148at2759"/>
<dbReference type="InterPro" id="IPR004939">
    <property type="entry name" value="APC_su10/DOC_dom"/>
</dbReference>
<dbReference type="Gene3D" id="2.60.120.260">
    <property type="entry name" value="Galactose-binding domain-like"/>
    <property type="match status" value="1"/>
</dbReference>
<name>A0A2G8KV38_STIJA</name>
<dbReference type="STRING" id="307972.A0A2G8KV38"/>
<evidence type="ECO:0000259" key="2">
    <source>
        <dbReference type="PROSITE" id="PS51284"/>
    </source>
</evidence>
<dbReference type="Proteomes" id="UP000230750">
    <property type="component" value="Unassembled WGS sequence"/>
</dbReference>
<dbReference type="Gene3D" id="3.60.10.10">
    <property type="entry name" value="Endonuclease/exonuclease/phosphatase"/>
    <property type="match status" value="1"/>
</dbReference>
<dbReference type="PROSITE" id="PS51284">
    <property type="entry name" value="DOC"/>
    <property type="match status" value="1"/>
</dbReference>
<gene>
    <name evidence="3" type="ORF">BSL78_11244</name>
</gene>
<protein>
    <submittedName>
        <fullName evidence="3">Putative zinc finger ZZ-type and EF-hand domain-containing protein 1-like</fullName>
    </submittedName>
</protein>
<keyword evidence="4" id="KW-1185">Reference proteome</keyword>
<dbReference type="EMBL" id="MRZV01000353">
    <property type="protein sequence ID" value="PIK51867.1"/>
    <property type="molecule type" value="Genomic_DNA"/>
</dbReference>
<proteinExistence type="predicted"/>
<reference evidence="3 4" key="1">
    <citation type="journal article" date="2017" name="PLoS Biol.">
        <title>The sea cucumber genome provides insights into morphological evolution and visceral regeneration.</title>
        <authorList>
            <person name="Zhang X."/>
            <person name="Sun L."/>
            <person name="Yuan J."/>
            <person name="Sun Y."/>
            <person name="Gao Y."/>
            <person name="Zhang L."/>
            <person name="Li S."/>
            <person name="Dai H."/>
            <person name="Hamel J.F."/>
            <person name="Liu C."/>
            <person name="Yu Y."/>
            <person name="Liu S."/>
            <person name="Lin W."/>
            <person name="Guo K."/>
            <person name="Jin S."/>
            <person name="Xu P."/>
            <person name="Storey K.B."/>
            <person name="Huan P."/>
            <person name="Zhang T."/>
            <person name="Zhou Y."/>
            <person name="Zhang J."/>
            <person name="Lin C."/>
            <person name="Li X."/>
            <person name="Xing L."/>
            <person name="Huo D."/>
            <person name="Sun M."/>
            <person name="Wang L."/>
            <person name="Mercier A."/>
            <person name="Li F."/>
            <person name="Yang H."/>
            <person name="Xiang J."/>
        </authorList>
    </citation>
    <scope>NUCLEOTIDE SEQUENCE [LARGE SCALE GENOMIC DNA]</scope>
    <source>
        <strain evidence="3">Shaxun</strain>
        <tissue evidence="3">Muscle</tissue>
    </source>
</reference>
<dbReference type="PANTHER" id="PTHR22772">
    <property type="entry name" value="NOVEL ZZ TYPE ZINC FINGER DOMAIN CONTAINING PROTEIN"/>
    <property type="match status" value="1"/>
</dbReference>
<sequence>MRRTLLARFDHFLTSLQQERREEDVVATGGEEENSSHFIVPDKGQDDELDLSEFHLIDLFNSETLREAVSKVSDVVPETVVQQHHGHLLAGWRKENMRNEQTVTVGQFCDVLFNRGVNRKEAEEAFEQFDVDGEGVAYINSMMEALKSTNGANLRGELSHAIRTLRACSLAPGVIDIFAAKSPELGNHGYRILKYLLRNRAPSSTLPYPSLDGFTNISAMRMVVLEQYLKSAQNRKQIFFHCPPPPPPSSSSEDSSKDDSLNELKFLNKPYCSIFVSSNRQDVGRLADGDVSTFWQSDGPAHSHWIRLKMKSGVSLNSLSILVTRSDQSYMPQHIVVAAGNSPGSMEMVKDIHIPSSYPSDEVTLLDNAKIRSRFIQINIKKCQYEGCDVRVHGLKAVGSRVVTGMEVNIVETSAVWYLSILSATATAAIPMAPHLQSAILENTKTALQQMPPLSLCKLYCKKSSFITPKILDQAEEFLVTVSKNSDGKTSLEGLLLLLQLSLARGNIPSVLKCLQEMHNHFDDISSGPSDGISSDSPIPGGLKIKKSIESVQTSLLKKHASVLENFEVTSSGGSRDLKSEPSNVLSSNWNSEAYVSTEPSVTMVFHNPNHSFQLTKVDIKVSKGGIGPKCGLILVADEVTALENYDMCFDFNDLERFDSWTEDDYRRFNEEGFKGHQDTIPCDGSLEVVAHFSLLDNFDEIEVPIDSCPVGSHVIIKFLKPRLESATRLGIVGLRFHGYWKEKSLLDRVEILQPEEHIVCYPTLLSSVLWFLVTLCQNVEKINKKEAAVNGKFQSVDFNLENLHPESLCEFYFQLPDNLSTYLQSRELLLHLFHSSIPQFTKEIELREINIKHGVDKVITEGPDGSIEETKETEINNATLLKQMFDHLCQLLEPDLPSKMLGSRVNMAASRVILDGAPIFFPDKESRKKQLFNMIYDPSEDLSSRIVFRSLCWYFGSVDSSGLLDLPSDVSEVTVDTSAILSVFDTLLCVAYKEFEEIIEDNDPLPPKECSHVVNLLNALQVNLLTWCQKLIQTQTPKAEAIAVNVLKSYCKSMYSWICNAVILWSQQGTNVGCMKSLKFSFLESTFHQMITILHWMSDSKMPHLQLAHRLFKVAEELHKVVNLESVKKEMELTSELKDSDELVTLRTWNVESSHNYENNQNITQMFYCPGAQEFHITFDSRCETERRYDYLEFTLTRGTKVRYDQKVGSDKWPETVTFKSIDRLQFLFHSDSTTNAWGYKFTVTAKGQADVSICWTQDMQLSLSSLLGKFCSHAMHQTLEEDVEEGQENQETGLVVGGGGEIMKQIEEWSSLFRGGLRNAQEETQTFELTARDQKKNHGDEALLGLLKQLSGEKEETQQAKLLWQRCDEMSSEARQLGAGVGGEEIEKAVKAVFAATIWHTSSLSAHVQQYAHKGGEVAINDELVAAFESAERARVYLVNLHQMQIKLQEAMENQSGENPRPPEVVGKKITQHWCAHLLKSTKHYAVKHDAGKYNAVKHDADPGVVAVKGLGIAELLNGDLCGTTTTVSIVNFSDISRQKPGMITTDHCSFGLINARSLRNKCEQFLHFVVTENLDFCIVVESWIKDSDTIEIASLKADGYNFVNVERKDRIGGGIGIFYKNNISVEVIDSGERSSFEFALFKIRIGYVCE</sequence>
<dbReference type="SMART" id="SM01337">
    <property type="entry name" value="APC10"/>
    <property type="match status" value="1"/>
</dbReference>
<dbReference type="InterPro" id="IPR040099">
    <property type="entry name" value="ZZEF1"/>
</dbReference>
<comment type="caution">
    <text evidence="3">The sequence shown here is derived from an EMBL/GenBank/DDBJ whole genome shotgun (WGS) entry which is preliminary data.</text>
</comment>
<dbReference type="PANTHER" id="PTHR22772:SF4">
    <property type="entry name" value="ZINC FINGER ZZ-TYPE AND EF-HAND DOMAIN-CONTAINING PROTEIN 1"/>
    <property type="match status" value="1"/>
</dbReference>
<accession>A0A2G8KV38</accession>
<dbReference type="InterPro" id="IPR008979">
    <property type="entry name" value="Galactose-bd-like_sf"/>
</dbReference>
<feature type="domain" description="DOC" evidence="2">
    <location>
        <begin position="244"/>
        <end position="424"/>
    </location>
</feature>
<dbReference type="SUPFAM" id="SSF49785">
    <property type="entry name" value="Galactose-binding domain-like"/>
    <property type="match status" value="1"/>
</dbReference>
<evidence type="ECO:0000313" key="4">
    <source>
        <dbReference type="Proteomes" id="UP000230750"/>
    </source>
</evidence>
<evidence type="ECO:0000313" key="3">
    <source>
        <dbReference type="EMBL" id="PIK51867.1"/>
    </source>
</evidence>
<dbReference type="InterPro" id="IPR036691">
    <property type="entry name" value="Endo/exonu/phosph_ase_sf"/>
</dbReference>
<feature type="region of interest" description="Disordered" evidence="1">
    <location>
        <begin position="239"/>
        <end position="259"/>
    </location>
</feature>
<organism evidence="3 4">
    <name type="scientific">Stichopus japonicus</name>
    <name type="common">Sea cucumber</name>
    <dbReference type="NCBI Taxonomy" id="307972"/>
    <lineage>
        <taxon>Eukaryota</taxon>
        <taxon>Metazoa</taxon>
        <taxon>Echinodermata</taxon>
        <taxon>Eleutherozoa</taxon>
        <taxon>Echinozoa</taxon>
        <taxon>Holothuroidea</taxon>
        <taxon>Aspidochirotacea</taxon>
        <taxon>Aspidochirotida</taxon>
        <taxon>Stichopodidae</taxon>
        <taxon>Apostichopus</taxon>
    </lineage>
</organism>
<evidence type="ECO:0000256" key="1">
    <source>
        <dbReference type="SAM" id="MobiDB-lite"/>
    </source>
</evidence>
<dbReference type="SUPFAM" id="SSF56219">
    <property type="entry name" value="DNase I-like"/>
    <property type="match status" value="1"/>
</dbReference>
<dbReference type="Pfam" id="PF03256">
    <property type="entry name" value="ANAPC10"/>
    <property type="match status" value="1"/>
</dbReference>